<reference evidence="10" key="4">
    <citation type="submission" date="2017-10" db="EMBL/GenBank/DDBJ databases">
        <authorList>
            <person name="Frank J."/>
        </authorList>
    </citation>
    <scope>NUCLEOTIDE SEQUENCE [LARGE SCALE GENOMIC DNA]</scope>
</reference>
<comment type="function">
    <text evidence="6">Specifically methylates the N4 position of cytidine in position 1402 (C1402) of 16S rRNA.</text>
</comment>
<evidence type="ECO:0000313" key="10">
    <source>
        <dbReference type="Proteomes" id="UP000221734"/>
    </source>
</evidence>
<evidence type="ECO:0000256" key="5">
    <source>
        <dbReference type="ARBA" id="ARBA00022691"/>
    </source>
</evidence>
<dbReference type="InterPro" id="IPR002903">
    <property type="entry name" value="RsmH"/>
</dbReference>
<comment type="similarity">
    <text evidence="1 6">Belongs to the methyltransferase superfamily. RsmH family.</text>
</comment>
<feature type="binding site" evidence="6">
    <location>
        <position position="106"/>
    </location>
    <ligand>
        <name>S-adenosyl-L-methionine</name>
        <dbReference type="ChEBI" id="CHEBI:59789"/>
    </ligand>
</feature>
<reference evidence="7" key="1">
    <citation type="journal article" date="2006" name="Nature">
        <title>Deciphering the evolution and metabolism of an anammox bacterium from a community genome.</title>
        <authorList>
            <person name="Strous M."/>
            <person name="Pelletier E."/>
            <person name="Mangenot S."/>
            <person name="Rattei T."/>
            <person name="Lehner A."/>
            <person name="Taylor M.W."/>
            <person name="Horn M."/>
            <person name="Daims H."/>
            <person name="Bartol-Mavel D."/>
            <person name="Wincker P."/>
            <person name="Barbe V."/>
            <person name="Fonknechten N."/>
            <person name="Vallenet D."/>
            <person name="Segurens B."/>
            <person name="Schenowitz-Truong C."/>
            <person name="Medigue C."/>
            <person name="Collingro A."/>
            <person name="Snel B."/>
            <person name="Dutilh B.E."/>
            <person name="OpDenCamp H.J.M."/>
            <person name="vanDerDrift C."/>
            <person name="Cirpus I."/>
            <person name="vanDePas-Schoonen K.T."/>
            <person name="Harhangi H.R."/>
            <person name="vanNiftrik L."/>
            <person name="Schmid M."/>
            <person name="Keltjens J."/>
            <person name="vanDeVossenberg J."/>
            <person name="Kartal B."/>
            <person name="Meier H."/>
            <person name="Frishman D."/>
            <person name="Huynen M.A."/>
            <person name="Mewes H."/>
            <person name="Weissenbach J."/>
            <person name="Jetten M.S.M."/>
            <person name="Wagner M."/>
            <person name="LePaslier D."/>
        </authorList>
    </citation>
    <scope>NUCLEOTIDE SEQUENCE</scope>
</reference>
<dbReference type="GO" id="GO:0071424">
    <property type="term" value="F:rRNA (cytosine-N4-)-methyltransferase activity"/>
    <property type="evidence" value="ECO:0007669"/>
    <property type="project" value="UniProtKB-UniRule"/>
</dbReference>
<dbReference type="PANTHER" id="PTHR11265:SF0">
    <property type="entry name" value="12S RRNA N4-METHYLCYTIDINE METHYLTRANSFERASE"/>
    <property type="match status" value="1"/>
</dbReference>
<feature type="binding site" evidence="6">
    <location>
        <position position="113"/>
    </location>
    <ligand>
        <name>S-adenosyl-L-methionine</name>
        <dbReference type="ChEBI" id="CHEBI:59789"/>
    </ligand>
</feature>
<dbReference type="Gene3D" id="3.40.50.150">
    <property type="entry name" value="Vaccinia Virus protein VP39"/>
    <property type="match status" value="1"/>
</dbReference>
<comment type="subcellular location">
    <subcellularLocation>
        <location evidence="6">Cytoplasm</location>
    </subcellularLocation>
</comment>
<keyword evidence="3 6" id="KW-0489">Methyltransferase</keyword>
<dbReference type="OrthoDB" id="9806637at2"/>
<evidence type="ECO:0000256" key="3">
    <source>
        <dbReference type="ARBA" id="ARBA00022603"/>
    </source>
</evidence>
<keyword evidence="5 6" id="KW-0949">S-adenosyl-L-methionine</keyword>
<dbReference type="Pfam" id="PF01795">
    <property type="entry name" value="Methyltransf_5"/>
    <property type="match status" value="1"/>
</dbReference>
<reference evidence="9" key="3">
    <citation type="submission" date="2017-10" db="EMBL/GenBank/DDBJ databases">
        <authorList>
            <person name="Banno H."/>
            <person name="Chua N.-H."/>
        </authorList>
    </citation>
    <scope>NUCLEOTIDE SEQUENCE [LARGE SCALE GENOMIC DNA]</scope>
    <source>
        <strain evidence="9">Kuenenia_mbr1_ru-nijmegen</strain>
    </source>
</reference>
<dbReference type="AlphaFoldDB" id="Q1Q6B7"/>
<dbReference type="SUPFAM" id="SSF53335">
    <property type="entry name" value="S-adenosyl-L-methionine-dependent methyltransferases"/>
    <property type="match status" value="1"/>
</dbReference>
<dbReference type="InterPro" id="IPR023397">
    <property type="entry name" value="SAM-dep_MeTrfase_MraW_recog"/>
</dbReference>
<dbReference type="RefSeq" id="WP_099326360.1">
    <property type="nucleotide sequence ID" value="NZ_CP049055.1"/>
</dbReference>
<protein>
    <recommendedName>
        <fullName evidence="6">Ribosomal RNA small subunit methyltransferase H</fullName>
        <ecNumber evidence="6">2.1.1.199</ecNumber>
    </recommendedName>
    <alternativeName>
        <fullName evidence="6">16S rRNA m(4)C1402 methyltransferase</fullName>
    </alternativeName>
    <alternativeName>
        <fullName evidence="6">rRNA (cytosine-N(4)-)-methyltransferase RsmH</fullName>
    </alternativeName>
</protein>
<evidence type="ECO:0000256" key="2">
    <source>
        <dbReference type="ARBA" id="ARBA00022552"/>
    </source>
</evidence>
<dbReference type="Proteomes" id="UP000501926">
    <property type="component" value="Chromosome"/>
</dbReference>
<dbReference type="EMBL" id="CP049055">
    <property type="protein sequence ID" value="QII13078.1"/>
    <property type="molecule type" value="Genomic_DNA"/>
</dbReference>
<dbReference type="Proteomes" id="UP000221734">
    <property type="component" value="Chromosome Kuenenia_stuttgartiensis_MBR1"/>
</dbReference>
<evidence type="ECO:0000256" key="4">
    <source>
        <dbReference type="ARBA" id="ARBA00022679"/>
    </source>
</evidence>
<evidence type="ECO:0000313" key="9">
    <source>
        <dbReference type="EMBL" id="SOH05826.1"/>
    </source>
</evidence>
<reference evidence="7" key="2">
    <citation type="submission" date="2006-01" db="EMBL/GenBank/DDBJ databases">
        <authorList>
            <person name="Genoscope"/>
        </authorList>
    </citation>
    <scope>NUCLEOTIDE SEQUENCE</scope>
</reference>
<sequence>MYVKKDNLLHEPVMVDEVLEYLCLQPGSIILDCTVGGGGHAGKIMDRIKPDGCLIGIDKDFDMLNMTKECLSDRGCPFKLYHADYVDADEVLRQAGIDGVHGVLLDLGASSLQFDSAERGFSFSKEGPLDMRMDRTASFMAQDLLRKISERDLQALLKKYGEERWSKRIARRIIKERSVSGLKSTTQLARIIERAVPSMRHRIHPATRVFQALRIAVNKELESLEKFLNKIHFSMVKGARIAVISFHSLEDRIVKNSFIEMEDKNIFHIITKKPLRPGASEIERNARSRSAKLRVAERI</sequence>
<organism evidence="7">
    <name type="scientific">Kuenenia stuttgartiensis</name>
    <dbReference type="NCBI Taxonomy" id="174633"/>
    <lineage>
        <taxon>Bacteria</taxon>
        <taxon>Pseudomonadati</taxon>
        <taxon>Planctomycetota</taxon>
        <taxon>Candidatus Brocadiia</taxon>
        <taxon>Candidatus Brocadiales</taxon>
        <taxon>Candidatus Brocadiaceae</taxon>
        <taxon>Candidatus Kuenenia</taxon>
    </lineage>
</organism>
<name>Q1Q6B7_KUEST</name>
<dbReference type="SUPFAM" id="SSF81799">
    <property type="entry name" value="Putative methyltransferase TM0872, insert domain"/>
    <property type="match status" value="1"/>
</dbReference>
<keyword evidence="4 6" id="KW-0808">Transferase</keyword>
<dbReference type="GO" id="GO:0005737">
    <property type="term" value="C:cytoplasm"/>
    <property type="evidence" value="ECO:0007669"/>
    <property type="project" value="UniProtKB-SubCell"/>
</dbReference>
<reference evidence="8 11" key="5">
    <citation type="submission" date="2020-02" db="EMBL/GenBank/DDBJ databases">
        <title>Newly sequenced genome of strain CSTR1 showed variability in Candidatus Kuenenia stuttgartiensis genomes.</title>
        <authorList>
            <person name="Ding C."/>
            <person name="Adrian L."/>
        </authorList>
    </citation>
    <scope>NUCLEOTIDE SEQUENCE [LARGE SCALE GENOMIC DNA]</scope>
    <source>
        <strain evidence="8 11">CSTR1</strain>
    </source>
</reference>
<dbReference type="NCBIfam" id="TIGR00006">
    <property type="entry name" value="16S rRNA (cytosine(1402)-N(4))-methyltransferase RsmH"/>
    <property type="match status" value="1"/>
</dbReference>
<evidence type="ECO:0000313" key="11">
    <source>
        <dbReference type="Proteomes" id="UP000501926"/>
    </source>
</evidence>
<keyword evidence="10" id="KW-1185">Reference proteome</keyword>
<evidence type="ECO:0000256" key="1">
    <source>
        <dbReference type="ARBA" id="ARBA00010396"/>
    </source>
</evidence>
<dbReference type="Gene3D" id="1.10.150.170">
    <property type="entry name" value="Putative methyltransferase TM0872, insert domain"/>
    <property type="match status" value="1"/>
</dbReference>
<dbReference type="HAMAP" id="MF_01007">
    <property type="entry name" value="16SrRNA_methyltr_H"/>
    <property type="match status" value="1"/>
</dbReference>
<dbReference type="PIRSF" id="PIRSF004486">
    <property type="entry name" value="MraW"/>
    <property type="match status" value="1"/>
</dbReference>
<feature type="binding site" evidence="6">
    <location>
        <begin position="38"/>
        <end position="40"/>
    </location>
    <ligand>
        <name>S-adenosyl-L-methionine</name>
        <dbReference type="ChEBI" id="CHEBI:59789"/>
    </ligand>
</feature>
<evidence type="ECO:0000256" key="6">
    <source>
        <dbReference type="HAMAP-Rule" id="MF_01007"/>
    </source>
</evidence>
<keyword evidence="2 6" id="KW-0698">rRNA processing</keyword>
<accession>Q1Q6B7</accession>
<dbReference type="EC" id="2.1.1.199" evidence="6"/>
<dbReference type="InterPro" id="IPR029063">
    <property type="entry name" value="SAM-dependent_MTases_sf"/>
</dbReference>
<dbReference type="EMBL" id="CT573071">
    <property type="protein sequence ID" value="CAJ73120.1"/>
    <property type="molecule type" value="Genomic_DNA"/>
</dbReference>
<proteinExistence type="inferred from homology"/>
<dbReference type="GO" id="GO:0070475">
    <property type="term" value="P:rRNA base methylation"/>
    <property type="evidence" value="ECO:0007669"/>
    <property type="project" value="UniProtKB-UniRule"/>
</dbReference>
<evidence type="ECO:0000313" key="8">
    <source>
        <dbReference type="EMBL" id="QII13078.1"/>
    </source>
</evidence>
<feature type="binding site" evidence="6">
    <location>
        <position position="58"/>
    </location>
    <ligand>
        <name>S-adenosyl-L-methionine</name>
        <dbReference type="ChEBI" id="CHEBI:59789"/>
    </ligand>
</feature>
<dbReference type="PANTHER" id="PTHR11265">
    <property type="entry name" value="S-ADENOSYL-METHYLTRANSFERASE MRAW"/>
    <property type="match status" value="1"/>
</dbReference>
<dbReference type="KEGG" id="kst:KSMBR1_3350"/>
<evidence type="ECO:0000313" key="7">
    <source>
        <dbReference type="EMBL" id="CAJ73120.1"/>
    </source>
</evidence>
<gene>
    <name evidence="7" type="primary">mraW</name>
    <name evidence="6 8" type="synonym">rsmH</name>
    <name evidence="8" type="ORF">KsCSTR_36990</name>
    <name evidence="9" type="ORF">KSMBR1_3350</name>
    <name evidence="7" type="ORF">kuste2374</name>
</gene>
<feature type="binding site" evidence="6">
    <location>
        <position position="85"/>
    </location>
    <ligand>
        <name>S-adenosyl-L-methionine</name>
        <dbReference type="ChEBI" id="CHEBI:59789"/>
    </ligand>
</feature>
<comment type="catalytic activity">
    <reaction evidence="6">
        <text>cytidine(1402) in 16S rRNA + S-adenosyl-L-methionine = N(4)-methylcytidine(1402) in 16S rRNA + S-adenosyl-L-homocysteine + H(+)</text>
        <dbReference type="Rhea" id="RHEA:42928"/>
        <dbReference type="Rhea" id="RHEA-COMP:10286"/>
        <dbReference type="Rhea" id="RHEA-COMP:10287"/>
        <dbReference type="ChEBI" id="CHEBI:15378"/>
        <dbReference type="ChEBI" id="CHEBI:57856"/>
        <dbReference type="ChEBI" id="CHEBI:59789"/>
        <dbReference type="ChEBI" id="CHEBI:74506"/>
        <dbReference type="ChEBI" id="CHEBI:82748"/>
        <dbReference type="EC" id="2.1.1.199"/>
    </reaction>
</comment>
<keyword evidence="6" id="KW-0963">Cytoplasm</keyword>
<dbReference type="EMBL" id="LT934425">
    <property type="protein sequence ID" value="SOH05826.1"/>
    <property type="molecule type" value="Genomic_DNA"/>
</dbReference>